<sequence>MDKGILDRTALAKTLEDLAKKHLENLEAEALQATEEYPEIHDHLKETSRRLKLAKLRELMDDHQTHLAFRLTVRNIVKDLLKEETKG</sequence>
<dbReference type="KEGG" id="fuv:JR347_10400"/>
<accession>A0A974ZZR1</accession>
<dbReference type="EMBL" id="CP070608">
    <property type="protein sequence ID" value="QSE96026.1"/>
    <property type="molecule type" value="Genomic_DNA"/>
</dbReference>
<keyword evidence="2" id="KW-1185">Reference proteome</keyword>
<evidence type="ECO:0000313" key="1">
    <source>
        <dbReference type="EMBL" id="QSE96026.1"/>
    </source>
</evidence>
<dbReference type="AlphaFoldDB" id="A0A974ZZR1"/>
<proteinExistence type="predicted"/>
<evidence type="ECO:0000313" key="2">
    <source>
        <dbReference type="Proteomes" id="UP000662783"/>
    </source>
</evidence>
<reference evidence="1" key="1">
    <citation type="submission" date="2021-02" db="EMBL/GenBank/DDBJ databases">
        <title>Fulvivirga sp. S481 isolated from sea water.</title>
        <authorList>
            <person name="Bae S.S."/>
            <person name="Baek K."/>
        </authorList>
    </citation>
    <scope>NUCLEOTIDE SEQUENCE</scope>
    <source>
        <strain evidence="1">S481</strain>
    </source>
</reference>
<protein>
    <submittedName>
        <fullName evidence="1">Uncharacterized protein</fullName>
    </submittedName>
</protein>
<dbReference type="Proteomes" id="UP000662783">
    <property type="component" value="Chromosome"/>
</dbReference>
<gene>
    <name evidence="1" type="ORF">JR347_10400</name>
</gene>
<dbReference type="RefSeq" id="WP_205720539.1">
    <property type="nucleotide sequence ID" value="NZ_CP070608.1"/>
</dbReference>
<organism evidence="1 2">
    <name type="scientific">Fulvivirga lutea</name>
    <dbReference type="NCBI Taxonomy" id="2810512"/>
    <lineage>
        <taxon>Bacteria</taxon>
        <taxon>Pseudomonadati</taxon>
        <taxon>Bacteroidota</taxon>
        <taxon>Cytophagia</taxon>
        <taxon>Cytophagales</taxon>
        <taxon>Fulvivirgaceae</taxon>
        <taxon>Fulvivirga</taxon>
    </lineage>
</organism>
<name>A0A974ZZR1_9BACT</name>